<name>A0A376LBZ7_ECOLX</name>
<dbReference type="EC" id="6.3.2.-" evidence="1"/>
<sequence length="50" mass="5952">MNHKDWDFVNRRLVAKMLSEMEYEQVFHAESQGDDHYCINLPGSTMALHR</sequence>
<dbReference type="Gene3D" id="3.30.310.280">
    <property type="match status" value="1"/>
</dbReference>
<reference evidence="1 2" key="1">
    <citation type="submission" date="2018-06" db="EMBL/GenBank/DDBJ databases">
        <authorList>
            <consortium name="Pathogen Informatics"/>
            <person name="Doyle S."/>
        </authorList>
    </citation>
    <scope>NUCLEOTIDE SEQUENCE [LARGE SCALE GENOMIC DNA]</scope>
    <source>
        <strain evidence="1 2">NCTC7928</strain>
    </source>
</reference>
<dbReference type="GO" id="GO:0016874">
    <property type="term" value="F:ligase activity"/>
    <property type="evidence" value="ECO:0007669"/>
    <property type="project" value="UniProtKB-KW"/>
</dbReference>
<organism evidence="1 2">
    <name type="scientific">Escherichia coli</name>
    <dbReference type="NCBI Taxonomy" id="562"/>
    <lineage>
        <taxon>Bacteria</taxon>
        <taxon>Pseudomonadati</taxon>
        <taxon>Pseudomonadota</taxon>
        <taxon>Gammaproteobacteria</taxon>
        <taxon>Enterobacterales</taxon>
        <taxon>Enterobacteriaceae</taxon>
        <taxon>Escherichia</taxon>
    </lineage>
</organism>
<evidence type="ECO:0000313" key="1">
    <source>
        <dbReference type="EMBL" id="STF41440.1"/>
    </source>
</evidence>
<dbReference type="AlphaFoldDB" id="A0A376LBZ7"/>
<keyword evidence="1" id="KW-0436">Ligase</keyword>
<evidence type="ECO:0000313" key="2">
    <source>
        <dbReference type="Proteomes" id="UP000254877"/>
    </source>
</evidence>
<proteinExistence type="predicted"/>
<accession>A0A376LBZ7</accession>
<dbReference type="Proteomes" id="UP000254877">
    <property type="component" value="Unassembled WGS sequence"/>
</dbReference>
<protein>
    <submittedName>
        <fullName evidence="1">Aerobactin siderophore biosynthesis protein</fullName>
        <ecNumber evidence="1">6.3.2.-</ecNumber>
    </submittedName>
</protein>
<dbReference type="EMBL" id="UGAB01000002">
    <property type="protein sequence ID" value="STF41440.1"/>
    <property type="molecule type" value="Genomic_DNA"/>
</dbReference>
<gene>
    <name evidence="1" type="primary">iucC_2</name>
    <name evidence="1" type="ORF">NCTC7928_02043</name>
</gene>